<proteinExistence type="predicted"/>
<dbReference type="AlphaFoldDB" id="A0A177MU79"/>
<accession>A0A177MU79</accession>
<evidence type="ECO:0000313" key="2">
    <source>
        <dbReference type="Proteomes" id="UP000078090"/>
    </source>
</evidence>
<dbReference type="Proteomes" id="UP000078090">
    <property type="component" value="Unassembled WGS sequence"/>
</dbReference>
<sequence length="85" mass="9724">MFWLFAELRGVCFIWCRYREAGFACRVSARQPKYFLLRGQKKVFKEKATRNYALILRFSLLARVFGRAIPGPPKTSGIPAAPLLG</sequence>
<organism evidence="1 2">
    <name type="scientific">Methylomonas methanica</name>
    <dbReference type="NCBI Taxonomy" id="421"/>
    <lineage>
        <taxon>Bacteria</taxon>
        <taxon>Pseudomonadati</taxon>
        <taxon>Pseudomonadota</taxon>
        <taxon>Gammaproteobacteria</taxon>
        <taxon>Methylococcales</taxon>
        <taxon>Methylococcaceae</taxon>
        <taxon>Methylomonas</taxon>
    </lineage>
</organism>
<gene>
    <name evidence="1" type="ORF">A1332_07195</name>
</gene>
<evidence type="ECO:0000313" key="1">
    <source>
        <dbReference type="EMBL" id="OAI08550.1"/>
    </source>
</evidence>
<dbReference type="EMBL" id="LUUG01000044">
    <property type="protein sequence ID" value="OAI08550.1"/>
    <property type="molecule type" value="Genomic_DNA"/>
</dbReference>
<protein>
    <submittedName>
        <fullName evidence="1">Uncharacterized protein</fullName>
    </submittedName>
</protein>
<reference evidence="1 2" key="1">
    <citation type="submission" date="2016-03" db="EMBL/GenBank/DDBJ databases">
        <authorList>
            <person name="Ploux O."/>
        </authorList>
    </citation>
    <scope>NUCLEOTIDE SEQUENCE [LARGE SCALE GENOMIC DNA]</scope>
    <source>
        <strain evidence="1 2">R-45363</strain>
    </source>
</reference>
<name>A0A177MU79_METMH</name>
<comment type="caution">
    <text evidence="1">The sequence shown here is derived from an EMBL/GenBank/DDBJ whole genome shotgun (WGS) entry which is preliminary data.</text>
</comment>